<feature type="compositionally biased region" description="Basic residues" evidence="6">
    <location>
        <begin position="412"/>
        <end position="421"/>
    </location>
</feature>
<dbReference type="InterPro" id="IPR020846">
    <property type="entry name" value="MFS_dom"/>
</dbReference>
<sequence>MTTRTIVPATYALAAATVATGAANHAVTGLVPALVDGLHLPLAVVGQLNTAFGLASGIAAPIIGVLTAHWSRRRVLLAGLLLTVAGNAVAAVAPSFVFLIAARILAGLGSAAAMAAALGQAAELNAPGHRARAMAVVIGGLTFALATAPPLAALTAAHHGPALVFAALTAVAVAALAVARTVLPEQAPDAAPVPFAGRLRAVALPGIRPILTAKFLISAAAFAVQTYLTALISTYSPAQMLAAYGAGAVLGTHLGGRAADRHGPRATATAAIAAQVATFAVWPLLGPTPVAIALPFAAGVAFWAAQPAYVRQLTDTARDQAPAVLSIDSSVIFAGMAAGGLIGAIQPAHAFAVWLPVSCSILSAAALGGGVFSGKNPFRACVSWPFTRVVSDTNSAWPDPRQGVPTRSTRQSPRKRSRRSKTPAPISGSR</sequence>
<accession>A0ABR9LIL1</accession>
<dbReference type="InterPro" id="IPR011701">
    <property type="entry name" value="MFS"/>
</dbReference>
<gene>
    <name evidence="9" type="ORF">H4W30_007612</name>
</gene>
<feature type="transmembrane region" description="Helical" evidence="7">
    <location>
        <begin position="322"/>
        <end position="345"/>
    </location>
</feature>
<comment type="subcellular location">
    <subcellularLocation>
        <location evidence="1">Cell membrane</location>
        <topology evidence="1">Multi-pass membrane protein</topology>
    </subcellularLocation>
</comment>
<evidence type="ECO:0000256" key="4">
    <source>
        <dbReference type="ARBA" id="ARBA00022989"/>
    </source>
</evidence>
<feature type="transmembrane region" description="Helical" evidence="7">
    <location>
        <begin position="45"/>
        <end position="68"/>
    </location>
</feature>
<dbReference type="PANTHER" id="PTHR43124">
    <property type="entry name" value="PURINE EFFLUX PUMP PBUE"/>
    <property type="match status" value="1"/>
</dbReference>
<feature type="transmembrane region" description="Helical" evidence="7">
    <location>
        <begin position="291"/>
        <end position="310"/>
    </location>
</feature>
<keyword evidence="10" id="KW-1185">Reference proteome</keyword>
<dbReference type="SUPFAM" id="SSF103473">
    <property type="entry name" value="MFS general substrate transporter"/>
    <property type="match status" value="1"/>
</dbReference>
<feature type="domain" description="Major facilitator superfamily (MFS) profile" evidence="8">
    <location>
        <begin position="9"/>
        <end position="430"/>
    </location>
</feature>
<feature type="transmembrane region" description="Helical" evidence="7">
    <location>
        <begin position="75"/>
        <end position="94"/>
    </location>
</feature>
<dbReference type="EMBL" id="JADBEJ010000007">
    <property type="protein sequence ID" value="MBE1580531.1"/>
    <property type="molecule type" value="Genomic_DNA"/>
</dbReference>
<organism evidence="9 10">
    <name type="scientific">Amycolatopsis roodepoortensis</name>
    <dbReference type="NCBI Taxonomy" id="700274"/>
    <lineage>
        <taxon>Bacteria</taxon>
        <taxon>Bacillati</taxon>
        <taxon>Actinomycetota</taxon>
        <taxon>Actinomycetes</taxon>
        <taxon>Pseudonocardiales</taxon>
        <taxon>Pseudonocardiaceae</taxon>
        <taxon>Amycolatopsis</taxon>
    </lineage>
</organism>
<evidence type="ECO:0000256" key="7">
    <source>
        <dbReference type="SAM" id="Phobius"/>
    </source>
</evidence>
<feature type="transmembrane region" description="Helical" evidence="7">
    <location>
        <begin position="100"/>
        <end position="121"/>
    </location>
</feature>
<dbReference type="RefSeq" id="WP_192747093.1">
    <property type="nucleotide sequence ID" value="NZ_JADBEJ010000007.1"/>
</dbReference>
<keyword evidence="4 7" id="KW-1133">Transmembrane helix</keyword>
<proteinExistence type="predicted"/>
<feature type="transmembrane region" description="Helical" evidence="7">
    <location>
        <begin position="215"/>
        <end position="235"/>
    </location>
</feature>
<dbReference type="PROSITE" id="PS50850">
    <property type="entry name" value="MFS"/>
    <property type="match status" value="1"/>
</dbReference>
<protein>
    <submittedName>
        <fullName evidence="9">MFS family arabinose efflux permease</fullName>
    </submittedName>
</protein>
<evidence type="ECO:0000313" key="10">
    <source>
        <dbReference type="Proteomes" id="UP000656548"/>
    </source>
</evidence>
<evidence type="ECO:0000313" key="9">
    <source>
        <dbReference type="EMBL" id="MBE1580531.1"/>
    </source>
</evidence>
<keyword evidence="3 7" id="KW-0812">Transmembrane</keyword>
<evidence type="ECO:0000256" key="1">
    <source>
        <dbReference type="ARBA" id="ARBA00004651"/>
    </source>
</evidence>
<evidence type="ECO:0000259" key="8">
    <source>
        <dbReference type="PROSITE" id="PS50850"/>
    </source>
</evidence>
<evidence type="ECO:0000256" key="5">
    <source>
        <dbReference type="ARBA" id="ARBA00023136"/>
    </source>
</evidence>
<keyword evidence="2" id="KW-1003">Cell membrane</keyword>
<feature type="transmembrane region" description="Helical" evidence="7">
    <location>
        <begin position="162"/>
        <end position="183"/>
    </location>
</feature>
<dbReference type="Gene3D" id="1.20.1250.20">
    <property type="entry name" value="MFS general substrate transporter like domains"/>
    <property type="match status" value="1"/>
</dbReference>
<dbReference type="InterPro" id="IPR036259">
    <property type="entry name" value="MFS_trans_sf"/>
</dbReference>
<feature type="transmembrane region" description="Helical" evidence="7">
    <location>
        <begin position="133"/>
        <end position="156"/>
    </location>
</feature>
<dbReference type="Proteomes" id="UP000656548">
    <property type="component" value="Unassembled WGS sequence"/>
</dbReference>
<dbReference type="PANTHER" id="PTHR43124:SF3">
    <property type="entry name" value="CHLORAMPHENICOL EFFLUX PUMP RV0191"/>
    <property type="match status" value="1"/>
</dbReference>
<dbReference type="InterPro" id="IPR050189">
    <property type="entry name" value="MFS_Efflux_Transporters"/>
</dbReference>
<reference evidence="9 10" key="1">
    <citation type="submission" date="2020-10" db="EMBL/GenBank/DDBJ databases">
        <title>Sequencing the genomes of 1000 actinobacteria strains.</title>
        <authorList>
            <person name="Klenk H.-P."/>
        </authorList>
    </citation>
    <scope>NUCLEOTIDE SEQUENCE [LARGE SCALE GENOMIC DNA]</scope>
    <source>
        <strain evidence="9 10">DSM 46661</strain>
    </source>
</reference>
<evidence type="ECO:0000256" key="6">
    <source>
        <dbReference type="SAM" id="MobiDB-lite"/>
    </source>
</evidence>
<keyword evidence="5 7" id="KW-0472">Membrane</keyword>
<evidence type="ECO:0000256" key="3">
    <source>
        <dbReference type="ARBA" id="ARBA00022692"/>
    </source>
</evidence>
<comment type="caution">
    <text evidence="9">The sequence shown here is derived from an EMBL/GenBank/DDBJ whole genome shotgun (WGS) entry which is preliminary data.</text>
</comment>
<feature type="transmembrane region" description="Helical" evidence="7">
    <location>
        <begin position="351"/>
        <end position="372"/>
    </location>
</feature>
<dbReference type="Pfam" id="PF07690">
    <property type="entry name" value="MFS_1"/>
    <property type="match status" value="1"/>
</dbReference>
<name>A0ABR9LIL1_9PSEU</name>
<evidence type="ECO:0000256" key="2">
    <source>
        <dbReference type="ARBA" id="ARBA00022475"/>
    </source>
</evidence>
<feature type="region of interest" description="Disordered" evidence="6">
    <location>
        <begin position="395"/>
        <end position="430"/>
    </location>
</feature>